<evidence type="ECO:0000313" key="2">
    <source>
        <dbReference type="EMBL" id="QHT02432.1"/>
    </source>
</evidence>
<dbReference type="InterPro" id="IPR013087">
    <property type="entry name" value="Znf_C2H2_type"/>
</dbReference>
<feature type="domain" description="C2H2-type" evidence="1">
    <location>
        <begin position="99"/>
        <end position="119"/>
    </location>
</feature>
<feature type="domain" description="C2H2-type" evidence="1">
    <location>
        <begin position="10"/>
        <end position="33"/>
    </location>
</feature>
<dbReference type="Gene3D" id="3.30.160.60">
    <property type="entry name" value="Classic Zinc Finger"/>
    <property type="match status" value="1"/>
</dbReference>
<proteinExistence type="predicted"/>
<feature type="domain" description="C2H2-type" evidence="1">
    <location>
        <begin position="71"/>
        <end position="91"/>
    </location>
</feature>
<evidence type="ECO:0000259" key="1">
    <source>
        <dbReference type="SMART" id="SM00355"/>
    </source>
</evidence>
<protein>
    <recommendedName>
        <fullName evidence="1">C2H2-type domain-containing protein</fullName>
    </recommendedName>
</protein>
<dbReference type="AlphaFoldDB" id="A0A6C0CE56"/>
<reference evidence="2" key="1">
    <citation type="journal article" date="2020" name="Nature">
        <title>Giant virus diversity and host interactions through global metagenomics.</title>
        <authorList>
            <person name="Schulz F."/>
            <person name="Roux S."/>
            <person name="Paez-Espino D."/>
            <person name="Jungbluth S."/>
            <person name="Walsh D.A."/>
            <person name="Denef V.J."/>
            <person name="McMahon K.D."/>
            <person name="Konstantinidis K.T."/>
            <person name="Eloe-Fadrosh E.A."/>
            <person name="Kyrpides N.C."/>
            <person name="Woyke T."/>
        </authorList>
    </citation>
    <scope>NUCLEOTIDE SEQUENCE</scope>
    <source>
        <strain evidence="2">GVMAG-M-3300020565-3</strain>
    </source>
</reference>
<name>A0A6C0CE56_9ZZZZ</name>
<organism evidence="2">
    <name type="scientific">viral metagenome</name>
    <dbReference type="NCBI Taxonomy" id="1070528"/>
    <lineage>
        <taxon>unclassified sequences</taxon>
        <taxon>metagenomes</taxon>
        <taxon>organismal metagenomes</taxon>
    </lineage>
</organism>
<dbReference type="SMART" id="SM00355">
    <property type="entry name" value="ZnF_C2H2"/>
    <property type="match status" value="3"/>
</dbReference>
<accession>A0A6C0CE56</accession>
<sequence length="314" mass="36760">MEQNDAVKKHKCVFCDFASKRKYDLQRHQNAKHIQMVTPAAEDMAGVASEEYVIQNEENVNPNENFVNRQLICKKCKKIYKTKKYLLAHEVKCNGIDELTCPRCMVSFTTRQAKSKHILNKKCKPRSILYARKPNTENITNINTQNNIATQNNNNINTQNNIATQHNNNIIINNYGSERTDYLDYDKMLEIFKTVYNIPSLLTKHIHFNKEFPENNNILQDKNDKTNALVKIDDEFIFRNIDTLISELLKEKTRMMYHFANNNKDAICVNMETYIYDAINEILIKFIQTQKPADHYKIQEGIIRDMINNSRNAV</sequence>
<dbReference type="EMBL" id="MN739394">
    <property type="protein sequence ID" value="QHT02432.1"/>
    <property type="molecule type" value="Genomic_DNA"/>
</dbReference>